<evidence type="ECO:0000259" key="1">
    <source>
        <dbReference type="Pfam" id="PF13966"/>
    </source>
</evidence>
<accession>A0A2T8KWH6</accession>
<dbReference type="EMBL" id="CM008046">
    <property type="protein sequence ID" value="PVH66515.1"/>
    <property type="molecule type" value="Genomic_DNA"/>
</dbReference>
<name>A0A2T8KWH6_9POAL</name>
<dbReference type="AlphaFoldDB" id="A0A2T8KWH6"/>
<protein>
    <recommendedName>
        <fullName evidence="1">Reverse transcriptase zinc-binding domain-containing protein</fullName>
    </recommendedName>
</protein>
<dbReference type="Pfam" id="PF13966">
    <property type="entry name" value="zf-RVT"/>
    <property type="match status" value="1"/>
</dbReference>
<dbReference type="InterPro" id="IPR026960">
    <property type="entry name" value="RVT-Znf"/>
</dbReference>
<dbReference type="Proteomes" id="UP000243499">
    <property type="component" value="Chromosome 1"/>
</dbReference>
<feature type="domain" description="Reverse transcriptase zinc-binding" evidence="1">
    <location>
        <begin position="87"/>
        <end position="163"/>
    </location>
</feature>
<reference evidence="2" key="1">
    <citation type="submission" date="2018-04" db="EMBL/GenBank/DDBJ databases">
        <title>WGS assembly of Panicum hallii.</title>
        <authorList>
            <person name="Lovell J."/>
            <person name="Jenkins J."/>
            <person name="Lowry D."/>
            <person name="Mamidi S."/>
            <person name="Sreedasyam A."/>
            <person name="Weng X."/>
            <person name="Barry K."/>
            <person name="Bonette J."/>
            <person name="Campitelli B."/>
            <person name="Daum C."/>
            <person name="Gordon S."/>
            <person name="Gould B."/>
            <person name="Lipzen A."/>
            <person name="Macqueen A."/>
            <person name="Palacio-Mejia J."/>
            <person name="Plott C."/>
            <person name="Shakirov E."/>
            <person name="Shu S."/>
            <person name="Yoshinaga Y."/>
            <person name="Zane M."/>
            <person name="Rokhsar D."/>
            <person name="Grimwood J."/>
            <person name="Schmutz J."/>
            <person name="Juenger T."/>
        </authorList>
    </citation>
    <scope>NUCLEOTIDE SEQUENCE [LARGE SCALE GENOMIC DNA]</scope>
    <source>
        <strain evidence="2">FIL2</strain>
    </source>
</reference>
<proteinExistence type="predicted"/>
<sequence>MFHASITVEVGNGLRSFFWIGRWIQGHSVTLLAAGLINNGWVMDITGALTVQVITDYLRIWDLIKQQALNYKTQDRIIWKWTPDGQFTVASAYRAFYIGQHAIPGAKILKKTKAPGPCKFFLWLVLHDRCWTASRRKRHGLQDDDTCTISHLLVGCPFALEVWYKLLRRWNQQRLTPGPNNHQDFADWWSDSRKQLQQESRKAFDSMVALVSLTIWNERNSRVFKRLCASADELVDLVLDETQLWTLAGHTHLRPLLPLAAALPSPEDRTLGRTNSLF</sequence>
<organism evidence="2">
    <name type="scientific">Panicum hallii</name>
    <dbReference type="NCBI Taxonomy" id="206008"/>
    <lineage>
        <taxon>Eukaryota</taxon>
        <taxon>Viridiplantae</taxon>
        <taxon>Streptophyta</taxon>
        <taxon>Embryophyta</taxon>
        <taxon>Tracheophyta</taxon>
        <taxon>Spermatophyta</taxon>
        <taxon>Magnoliopsida</taxon>
        <taxon>Liliopsida</taxon>
        <taxon>Poales</taxon>
        <taxon>Poaceae</taxon>
        <taxon>PACMAD clade</taxon>
        <taxon>Panicoideae</taxon>
        <taxon>Panicodae</taxon>
        <taxon>Paniceae</taxon>
        <taxon>Panicinae</taxon>
        <taxon>Panicum</taxon>
        <taxon>Panicum sect. Panicum</taxon>
    </lineage>
</organism>
<dbReference type="Gramene" id="PVH66515">
    <property type="protein sequence ID" value="PVH66515"/>
    <property type="gene ID" value="PAHAL_1G268100"/>
</dbReference>
<evidence type="ECO:0000313" key="2">
    <source>
        <dbReference type="EMBL" id="PVH66515.1"/>
    </source>
</evidence>
<gene>
    <name evidence="2" type="ORF">PAHAL_1G268100</name>
</gene>